<dbReference type="GO" id="GO:0005737">
    <property type="term" value="C:cytoplasm"/>
    <property type="evidence" value="ECO:0007669"/>
    <property type="project" value="TreeGrafter"/>
</dbReference>
<dbReference type="GO" id="GO:0071713">
    <property type="term" value="F:para-aminobenzoyl-glutamate hydrolase activity"/>
    <property type="evidence" value="ECO:0007669"/>
    <property type="project" value="TreeGrafter"/>
</dbReference>
<comment type="similarity">
    <text evidence="1">Belongs to the peptidase M20A family.</text>
</comment>
<dbReference type="SUPFAM" id="SSF55031">
    <property type="entry name" value="Bacterial exopeptidase dimerisation domain"/>
    <property type="match status" value="1"/>
</dbReference>
<feature type="non-terminal residue" evidence="3">
    <location>
        <position position="1"/>
    </location>
</feature>
<dbReference type="NCBIfam" id="TIGR01891">
    <property type="entry name" value="amidohydrolases"/>
    <property type="match status" value="1"/>
</dbReference>
<dbReference type="EMBL" id="FTRV01000011">
    <property type="protein sequence ID" value="SPM28608.1"/>
    <property type="molecule type" value="Genomic_DNA"/>
</dbReference>
<evidence type="ECO:0000313" key="4">
    <source>
        <dbReference type="Proteomes" id="UP000241595"/>
    </source>
</evidence>
<proteinExistence type="inferred from homology"/>
<dbReference type="PIRSF" id="PIRSF037226">
    <property type="entry name" value="Amidohydrolase_ACY1L2_prd"/>
    <property type="match status" value="1"/>
</dbReference>
<feature type="domain" description="Peptidase M20 dimerisation" evidence="2">
    <location>
        <begin position="173"/>
        <end position="263"/>
    </location>
</feature>
<evidence type="ECO:0000259" key="2">
    <source>
        <dbReference type="Pfam" id="PF07687"/>
    </source>
</evidence>
<dbReference type="AlphaFoldDB" id="A0A2U3NAP5"/>
<dbReference type="GO" id="GO:0016805">
    <property type="term" value="F:dipeptidase activity"/>
    <property type="evidence" value="ECO:0007669"/>
    <property type="project" value="InterPro"/>
</dbReference>
<evidence type="ECO:0000256" key="1">
    <source>
        <dbReference type="PIRNR" id="PIRNR037226"/>
    </source>
</evidence>
<dbReference type="SUPFAM" id="SSF53187">
    <property type="entry name" value="Zn-dependent exopeptidases"/>
    <property type="match status" value="1"/>
</dbReference>
<dbReference type="Pfam" id="PF07687">
    <property type="entry name" value="M20_dimer"/>
    <property type="match status" value="1"/>
</dbReference>
<dbReference type="Gene3D" id="3.30.70.360">
    <property type="match status" value="1"/>
</dbReference>
<dbReference type="STRING" id="1841859.GCA_900157385_02091"/>
<evidence type="ECO:0000313" key="3">
    <source>
        <dbReference type="EMBL" id="SPM28608.1"/>
    </source>
</evidence>
<keyword evidence="3" id="KW-0645">Protease</keyword>
<dbReference type="InterPro" id="IPR002933">
    <property type="entry name" value="Peptidase_M20"/>
</dbReference>
<name>A0A2U3NAP5_9MYCO</name>
<dbReference type="InterPro" id="IPR017439">
    <property type="entry name" value="Amidohydrolase"/>
</dbReference>
<dbReference type="PANTHER" id="PTHR30575:SF0">
    <property type="entry name" value="XAA-ARG DIPEPTIDASE"/>
    <property type="match status" value="1"/>
</dbReference>
<protein>
    <recommendedName>
        <fullName evidence="1">Peptidase M20 domain-containing protein 2</fullName>
    </recommendedName>
</protein>
<keyword evidence="3" id="KW-0378">Hydrolase</keyword>
<dbReference type="InterPro" id="IPR036264">
    <property type="entry name" value="Bact_exopeptidase_dim_dom"/>
</dbReference>
<keyword evidence="4" id="KW-1185">Reference proteome</keyword>
<dbReference type="InterPro" id="IPR017144">
    <property type="entry name" value="Xaa-Arg_dipeptidase"/>
</dbReference>
<dbReference type="PANTHER" id="PTHR30575">
    <property type="entry name" value="PEPTIDASE M20"/>
    <property type="match status" value="1"/>
</dbReference>
<organism evidence="3 4">
    <name type="scientific">Mycobacterium terramassiliense</name>
    <dbReference type="NCBI Taxonomy" id="1841859"/>
    <lineage>
        <taxon>Bacteria</taxon>
        <taxon>Bacillati</taxon>
        <taxon>Actinomycetota</taxon>
        <taxon>Actinomycetes</taxon>
        <taxon>Mycobacteriales</taxon>
        <taxon>Mycobacteriaceae</taxon>
        <taxon>Mycobacterium</taxon>
    </lineage>
</organism>
<keyword evidence="3" id="KW-0121">Carboxypeptidase</keyword>
<accession>A0A2U3NAP5</accession>
<dbReference type="GO" id="GO:0046657">
    <property type="term" value="P:folic acid catabolic process"/>
    <property type="evidence" value="ECO:0007669"/>
    <property type="project" value="TreeGrafter"/>
</dbReference>
<dbReference type="Gene3D" id="3.40.630.10">
    <property type="entry name" value="Zn peptidases"/>
    <property type="match status" value="1"/>
</dbReference>
<dbReference type="InterPro" id="IPR011650">
    <property type="entry name" value="Peptidase_M20_dimer"/>
</dbReference>
<reference evidence="3 4" key="1">
    <citation type="submission" date="2017-01" db="EMBL/GenBank/DDBJ databases">
        <authorList>
            <consortium name="Urmite Genomes"/>
        </authorList>
    </citation>
    <scope>NUCLEOTIDE SEQUENCE [LARGE SCALE GENOMIC DNA]</scope>
    <source>
        <strain evidence="3 4">AB308</strain>
    </source>
</reference>
<sequence>VPARSSDHPLGRVEDVARRRGPDLVALSHAIHAEPELAFDEHRSCAKVQALVAERGFEITARAGGLDTAFRADFGSGPLVVGVCAEYDALPEIGHACGHNIIAASAVGAALALAEVADDLGLRVALLGTPAEEAGGGKALLLEAGTFDDVAVAVMVHPGPTDIAAARSLALSEATVDYRGKESHAAVAPFLGLNAADALTVAQVAVGLLRQQLAPGQLVHGIVTNGGQAVNVIPGHTTLQYAMRALDAESLRQLEGRMYACFAAGALAAGCEYEIDSPSPPYAELDPDPWLADVVRDEMRRLGREPVAAEVEAALPMGSTDMGNVTKVLPGIHPVIGVDAGGATVHQRAFAAAAAGPSADRAVVDGAIMLARTVVHLAQTREERDRVLAAQERRASGARA</sequence>
<gene>
    <name evidence="3" type="ORF">MTAB308_2095</name>
</gene>
<dbReference type="GO" id="GO:0004180">
    <property type="term" value="F:carboxypeptidase activity"/>
    <property type="evidence" value="ECO:0007669"/>
    <property type="project" value="UniProtKB-KW"/>
</dbReference>
<dbReference type="Proteomes" id="UP000241595">
    <property type="component" value="Unassembled WGS sequence"/>
</dbReference>
<dbReference type="FunFam" id="3.30.70.360:FF:000004">
    <property type="entry name" value="Peptidase M20 domain-containing protein 2"/>
    <property type="match status" value="1"/>
</dbReference>
<dbReference type="Pfam" id="PF01546">
    <property type="entry name" value="Peptidase_M20"/>
    <property type="match status" value="1"/>
</dbReference>
<dbReference type="InterPro" id="IPR052030">
    <property type="entry name" value="Peptidase_M20/M20A_hydrolases"/>
</dbReference>